<evidence type="ECO:0000256" key="4">
    <source>
        <dbReference type="ARBA" id="ARBA00022989"/>
    </source>
</evidence>
<reference evidence="7" key="1">
    <citation type="submission" date="2022-07" db="EMBL/GenBank/DDBJ databases">
        <title>Genome analysis of Parmales, a sister group of diatoms, reveals the evolutionary specialization of diatoms from phago-mixotrophs to photoautotrophs.</title>
        <authorList>
            <person name="Ban H."/>
            <person name="Sato S."/>
            <person name="Yoshikawa S."/>
            <person name="Kazumasa Y."/>
            <person name="Nakamura Y."/>
            <person name="Ichinomiya M."/>
            <person name="Saitoh K."/>
            <person name="Sato N."/>
            <person name="Blanc-Mathieu R."/>
            <person name="Endo H."/>
            <person name="Kuwata A."/>
            <person name="Ogata H."/>
        </authorList>
    </citation>
    <scope>NUCLEOTIDE SEQUENCE</scope>
</reference>
<keyword evidence="5 6" id="KW-0472">Membrane</keyword>
<evidence type="ECO:0000256" key="5">
    <source>
        <dbReference type="ARBA" id="ARBA00023136"/>
    </source>
</evidence>
<dbReference type="GO" id="GO:0005886">
    <property type="term" value="C:plasma membrane"/>
    <property type="evidence" value="ECO:0007669"/>
    <property type="project" value="TreeGrafter"/>
</dbReference>
<dbReference type="AlphaFoldDB" id="A0A9W7AHS0"/>
<evidence type="ECO:0000256" key="3">
    <source>
        <dbReference type="ARBA" id="ARBA00022692"/>
    </source>
</evidence>
<evidence type="ECO:0000256" key="2">
    <source>
        <dbReference type="ARBA" id="ARBA00009457"/>
    </source>
</evidence>
<dbReference type="InterPro" id="IPR005045">
    <property type="entry name" value="CDC50/LEM3_fam"/>
</dbReference>
<dbReference type="PANTHER" id="PTHR10926:SF0">
    <property type="entry name" value="CDC50, ISOFORM A"/>
    <property type="match status" value="1"/>
</dbReference>
<keyword evidence="4 6" id="KW-1133">Transmembrane helix</keyword>
<feature type="non-terminal residue" evidence="7">
    <location>
        <position position="225"/>
    </location>
</feature>
<dbReference type="EMBL" id="BRXZ01001334">
    <property type="protein sequence ID" value="GMH68574.1"/>
    <property type="molecule type" value="Genomic_DNA"/>
</dbReference>
<proteinExistence type="inferred from homology"/>
<keyword evidence="3 6" id="KW-0812">Transmembrane</keyword>
<evidence type="ECO:0000313" key="7">
    <source>
        <dbReference type="EMBL" id="GMH68574.1"/>
    </source>
</evidence>
<protein>
    <submittedName>
        <fullName evidence="7">Uncharacterized protein</fullName>
    </submittedName>
</protein>
<evidence type="ECO:0000313" key="8">
    <source>
        <dbReference type="Proteomes" id="UP001165082"/>
    </source>
</evidence>
<dbReference type="PANTHER" id="PTHR10926">
    <property type="entry name" value="CELL CYCLE CONTROL PROTEIN 50"/>
    <property type="match status" value="1"/>
</dbReference>
<dbReference type="GO" id="GO:0005794">
    <property type="term" value="C:Golgi apparatus"/>
    <property type="evidence" value="ECO:0007669"/>
    <property type="project" value="TreeGrafter"/>
</dbReference>
<dbReference type="Pfam" id="PF03381">
    <property type="entry name" value="CDC50"/>
    <property type="match status" value="1"/>
</dbReference>
<name>A0A9W7AHS0_9STRA</name>
<sequence length="225" mass="24404">MQPSRRPADTPFKQQRLNAWQPILTPTWVISTFLLIGIIFIPVGITLLSQSNNVAEFIYQYDGKGAKTEVDCAITANNEGKLHEDCKPLDKVTVAGTDPAVELLLNPCGLIANSMFNDKISLSTGQAWTMDETNIAWESDVNDKFDNPEAFKQEACECPTGTGSTLPDCTTLCGGAYTCGGPTGVTSGLAWEDTSTSTCYAYDYPNDDTTQYLYESYPLIVAPAG</sequence>
<organism evidence="7 8">
    <name type="scientific">Triparma retinervis</name>
    <dbReference type="NCBI Taxonomy" id="2557542"/>
    <lineage>
        <taxon>Eukaryota</taxon>
        <taxon>Sar</taxon>
        <taxon>Stramenopiles</taxon>
        <taxon>Ochrophyta</taxon>
        <taxon>Bolidophyceae</taxon>
        <taxon>Parmales</taxon>
        <taxon>Triparmaceae</taxon>
        <taxon>Triparma</taxon>
    </lineage>
</organism>
<evidence type="ECO:0000256" key="6">
    <source>
        <dbReference type="SAM" id="Phobius"/>
    </source>
</evidence>
<dbReference type="GO" id="GO:0005783">
    <property type="term" value="C:endoplasmic reticulum"/>
    <property type="evidence" value="ECO:0007669"/>
    <property type="project" value="TreeGrafter"/>
</dbReference>
<comment type="caution">
    <text evidence="7">The sequence shown here is derived from an EMBL/GenBank/DDBJ whole genome shotgun (WGS) entry which is preliminary data.</text>
</comment>
<comment type="similarity">
    <text evidence="2">Belongs to the CDC50/LEM3 family.</text>
</comment>
<keyword evidence="8" id="KW-1185">Reference proteome</keyword>
<accession>A0A9W7AHS0</accession>
<evidence type="ECO:0000256" key="1">
    <source>
        <dbReference type="ARBA" id="ARBA00004141"/>
    </source>
</evidence>
<dbReference type="Proteomes" id="UP001165082">
    <property type="component" value="Unassembled WGS sequence"/>
</dbReference>
<dbReference type="OrthoDB" id="340608at2759"/>
<gene>
    <name evidence="7" type="ORF">TrRE_jg1293</name>
</gene>
<feature type="transmembrane region" description="Helical" evidence="6">
    <location>
        <begin position="28"/>
        <end position="48"/>
    </location>
</feature>
<comment type="subcellular location">
    <subcellularLocation>
        <location evidence="1">Membrane</location>
        <topology evidence="1">Multi-pass membrane protein</topology>
    </subcellularLocation>
</comment>